<feature type="site" description="Catalytically relevant" evidence="6">
    <location>
        <position position="50"/>
    </location>
</feature>
<dbReference type="PANTHER" id="PTHR42745:SF1">
    <property type="entry name" value="ARABINOSE 5-PHOSPHATE ISOMERASE KDSD"/>
    <property type="match status" value="1"/>
</dbReference>
<feature type="site" description="Catalytically relevant" evidence="6">
    <location>
        <position position="184"/>
    </location>
</feature>
<dbReference type="GO" id="GO:0046872">
    <property type="term" value="F:metal ion binding"/>
    <property type="evidence" value="ECO:0007669"/>
    <property type="project" value="UniProtKB-KW"/>
</dbReference>
<evidence type="ECO:0000256" key="2">
    <source>
        <dbReference type="ARBA" id="ARBA00022737"/>
    </source>
</evidence>
<dbReference type="InterPro" id="IPR001347">
    <property type="entry name" value="SIS_dom"/>
</dbReference>
<dbReference type="RefSeq" id="WP_121917729.1">
    <property type="nucleotide sequence ID" value="NZ_REFV01000010.1"/>
</dbReference>
<dbReference type="CDD" id="cd05014">
    <property type="entry name" value="SIS_Kpsf"/>
    <property type="match status" value="1"/>
</dbReference>
<evidence type="ECO:0000313" key="8">
    <source>
        <dbReference type="EMBL" id="RMB57622.1"/>
    </source>
</evidence>
<organism evidence="8 9">
    <name type="scientific">Dokdonia sinensis</name>
    <dbReference type="NCBI Taxonomy" id="2479847"/>
    <lineage>
        <taxon>Bacteria</taxon>
        <taxon>Pseudomonadati</taxon>
        <taxon>Bacteroidota</taxon>
        <taxon>Flavobacteriia</taxon>
        <taxon>Flavobacteriales</taxon>
        <taxon>Flavobacteriaceae</taxon>
        <taxon>Dokdonia</taxon>
    </lineage>
</organism>
<proteinExistence type="inferred from homology"/>
<dbReference type="AlphaFoldDB" id="A0A3M0G5S8"/>
<evidence type="ECO:0000256" key="4">
    <source>
        <dbReference type="PIRNR" id="PIRNR004692"/>
    </source>
</evidence>
<keyword evidence="2" id="KW-0677">Repeat</keyword>
<dbReference type="Pfam" id="PF01380">
    <property type="entry name" value="SIS"/>
    <property type="match status" value="1"/>
</dbReference>
<feature type="site" description="Catalytically relevant" evidence="6">
    <location>
        <position position="102"/>
    </location>
</feature>
<dbReference type="OrthoDB" id="9762536at2"/>
<reference evidence="8 9" key="1">
    <citation type="submission" date="2018-10" db="EMBL/GenBank/DDBJ databases">
        <title>Dokdonia luteus sp. nov., isolated from sea water.</title>
        <authorList>
            <person name="Zhou L.Y."/>
            <person name="Du Z.J."/>
        </authorList>
    </citation>
    <scope>NUCLEOTIDE SEQUENCE [LARGE SCALE GENOMIC DNA]</scope>
    <source>
        <strain evidence="8 9">SH27</strain>
    </source>
</reference>
<gene>
    <name evidence="8" type="ORF">EAX61_10940</name>
</gene>
<dbReference type="PROSITE" id="PS51464">
    <property type="entry name" value="SIS"/>
    <property type="match status" value="1"/>
</dbReference>
<dbReference type="Gene3D" id="3.40.50.10490">
    <property type="entry name" value="Glucose-6-phosphate isomerase like protein, domain 1"/>
    <property type="match status" value="1"/>
</dbReference>
<dbReference type="InterPro" id="IPR004800">
    <property type="entry name" value="KdsD/KpsF-type"/>
</dbReference>
<dbReference type="PANTHER" id="PTHR42745">
    <property type="match status" value="1"/>
</dbReference>
<dbReference type="FunFam" id="3.40.50.10490:FF:000011">
    <property type="entry name" value="Arabinose 5-phosphate isomerase"/>
    <property type="match status" value="1"/>
</dbReference>
<keyword evidence="8" id="KW-0413">Isomerase</keyword>
<sequence length="314" mass="34007">MDYIKIAQSVLDIEAKALAQLKDNIDESFTKAVEILLKAPGKVIVTGMGKSGHIGTKIAASFASTGTSSFFVHPSEAFHGDLGMITKEDSVLAIANSGETDEILRLLPYLIDNEIDIVSITSNPNSTLARNSTVHLNIGPLTEACPLRLAPTTSTTLTLALGDALTVALMEGRGFKEEHYAQYHPGGSLGKRLLSKVVDFMSSEGVPLVASNASMTDCIYKINNGRIGLCVVGTQDNVEGIITDGDLRRAMEKHQKHFFDLNPAEIMTKMPKFIDHTERLDTAQKMMVERKITSLLVGTATDLKGVIQLHDIKI</sequence>
<dbReference type="InterPro" id="IPR000644">
    <property type="entry name" value="CBS_dom"/>
</dbReference>
<name>A0A3M0G5S8_9FLAO</name>
<keyword evidence="9" id="KW-1185">Reference proteome</keyword>
<comment type="similarity">
    <text evidence="1 4">Belongs to the SIS family. GutQ/KpsF subfamily.</text>
</comment>
<dbReference type="NCBIfam" id="TIGR00393">
    <property type="entry name" value="kpsF"/>
    <property type="match status" value="1"/>
</dbReference>
<dbReference type="SUPFAM" id="SSF53697">
    <property type="entry name" value="SIS domain"/>
    <property type="match status" value="1"/>
</dbReference>
<dbReference type="GO" id="GO:0097367">
    <property type="term" value="F:carbohydrate derivative binding"/>
    <property type="evidence" value="ECO:0007669"/>
    <property type="project" value="InterPro"/>
</dbReference>
<dbReference type="InterPro" id="IPR035474">
    <property type="entry name" value="SIS_Kpsf"/>
</dbReference>
<accession>A0A3M0G5S8</accession>
<dbReference type="InterPro" id="IPR046348">
    <property type="entry name" value="SIS_dom_sf"/>
</dbReference>
<keyword evidence="3" id="KW-0129">CBS domain</keyword>
<feature type="domain" description="SIS" evidence="7">
    <location>
        <begin position="32"/>
        <end position="175"/>
    </location>
</feature>
<evidence type="ECO:0000256" key="3">
    <source>
        <dbReference type="ARBA" id="ARBA00023122"/>
    </source>
</evidence>
<dbReference type="PIRSF" id="PIRSF004692">
    <property type="entry name" value="KdsD_KpsF"/>
    <property type="match status" value="1"/>
</dbReference>
<dbReference type="EMBL" id="REFV01000010">
    <property type="protein sequence ID" value="RMB57622.1"/>
    <property type="molecule type" value="Genomic_DNA"/>
</dbReference>
<comment type="caution">
    <text evidence="8">The sequence shown here is derived from an EMBL/GenBank/DDBJ whole genome shotgun (WGS) entry which is preliminary data.</text>
</comment>
<feature type="site" description="Catalytically relevant" evidence="6">
    <location>
        <position position="143"/>
    </location>
</feature>
<evidence type="ECO:0000259" key="7">
    <source>
        <dbReference type="PROSITE" id="PS51464"/>
    </source>
</evidence>
<dbReference type="InterPro" id="IPR050986">
    <property type="entry name" value="GutQ/KpsF_isomerases"/>
</dbReference>
<dbReference type="Pfam" id="PF00571">
    <property type="entry name" value="CBS"/>
    <property type="match status" value="2"/>
</dbReference>
<dbReference type="Gene3D" id="3.10.580.10">
    <property type="entry name" value="CBS-domain"/>
    <property type="match status" value="1"/>
</dbReference>
<evidence type="ECO:0000256" key="5">
    <source>
        <dbReference type="PIRSR" id="PIRSR004692-2"/>
    </source>
</evidence>
<evidence type="ECO:0000313" key="9">
    <source>
        <dbReference type="Proteomes" id="UP000281985"/>
    </source>
</evidence>
<dbReference type="GO" id="GO:0005975">
    <property type="term" value="P:carbohydrate metabolic process"/>
    <property type="evidence" value="ECO:0007669"/>
    <property type="project" value="InterPro"/>
</dbReference>
<keyword evidence="5" id="KW-0479">Metal-binding</keyword>
<dbReference type="InterPro" id="IPR046342">
    <property type="entry name" value="CBS_dom_sf"/>
</dbReference>
<dbReference type="GO" id="GO:1901135">
    <property type="term" value="P:carbohydrate derivative metabolic process"/>
    <property type="evidence" value="ECO:0007669"/>
    <property type="project" value="InterPro"/>
</dbReference>
<feature type="binding site" evidence="5">
    <location>
        <position position="73"/>
    </location>
    <ligand>
        <name>Zn(2+)</name>
        <dbReference type="ChEBI" id="CHEBI:29105"/>
    </ligand>
</feature>
<dbReference type="Proteomes" id="UP000281985">
    <property type="component" value="Unassembled WGS sequence"/>
</dbReference>
<protein>
    <submittedName>
        <fullName evidence="8">KpsF/GutQ family sugar-phosphate isomerase</fullName>
    </submittedName>
</protein>
<evidence type="ECO:0000256" key="6">
    <source>
        <dbReference type="PIRSR" id="PIRSR004692-3"/>
    </source>
</evidence>
<keyword evidence="5" id="KW-0862">Zinc</keyword>
<dbReference type="GO" id="GO:0019146">
    <property type="term" value="F:arabinose-5-phosphate isomerase activity"/>
    <property type="evidence" value="ECO:0007669"/>
    <property type="project" value="UniProtKB-ARBA"/>
</dbReference>
<evidence type="ECO:0000256" key="1">
    <source>
        <dbReference type="ARBA" id="ARBA00008165"/>
    </source>
</evidence>